<evidence type="ECO:0000256" key="10">
    <source>
        <dbReference type="PIRSR" id="PIRSR600720-2"/>
    </source>
</evidence>
<dbReference type="InterPro" id="IPR014784">
    <property type="entry name" value="Cu2_ascorb_mOase-like_C"/>
</dbReference>
<dbReference type="STRING" id="282301.A0A1I8JKY8"/>
<dbReference type="GO" id="GO:0005507">
    <property type="term" value="F:copper ion binding"/>
    <property type="evidence" value="ECO:0007669"/>
    <property type="project" value="InterPro"/>
</dbReference>
<dbReference type="InterPro" id="IPR000720">
    <property type="entry name" value="PHM/PAL"/>
</dbReference>
<evidence type="ECO:0000256" key="4">
    <source>
        <dbReference type="ARBA" id="ARBA00023002"/>
    </source>
</evidence>
<dbReference type="InterPro" id="IPR008977">
    <property type="entry name" value="PHM/PNGase_F_dom_sf"/>
</dbReference>
<proteinExistence type="predicted"/>
<keyword evidence="6" id="KW-0503">Monooxygenase</keyword>
<dbReference type="AlphaFoldDB" id="A0A1I8JKY8"/>
<reference evidence="13" key="1">
    <citation type="submission" date="2016-11" db="UniProtKB">
        <authorList>
            <consortium name="WormBaseParasite"/>
        </authorList>
    </citation>
    <scope>IDENTIFICATION</scope>
</reference>
<feature type="binding site" evidence="10">
    <location>
        <position position="302"/>
    </location>
    <ligand>
        <name>Cu(2+)</name>
        <dbReference type="ChEBI" id="CHEBI:29036"/>
        <label>1</label>
        <note>catalytic</note>
    </ligand>
</feature>
<evidence type="ECO:0000313" key="12">
    <source>
        <dbReference type="Proteomes" id="UP000095280"/>
    </source>
</evidence>
<dbReference type="GO" id="GO:0004504">
    <property type="term" value="F:peptidylglycine monooxygenase activity"/>
    <property type="evidence" value="ECO:0007669"/>
    <property type="project" value="UniProtKB-EC"/>
</dbReference>
<evidence type="ECO:0000256" key="5">
    <source>
        <dbReference type="ARBA" id="ARBA00023008"/>
    </source>
</evidence>
<dbReference type="EC" id="1.14.17.3" evidence="1"/>
<dbReference type="WBParaSite" id="maker-uti_cns_0049234-snap-gene-0.3-mRNA-1">
    <property type="protein sequence ID" value="maker-uti_cns_0049234-snap-gene-0.3-mRNA-1"/>
    <property type="gene ID" value="maker-uti_cns_0049234-snap-gene-0.3"/>
</dbReference>
<keyword evidence="3" id="KW-0732">Signal</keyword>
<dbReference type="PANTHER" id="PTHR10680">
    <property type="entry name" value="PEPTIDYL-GLYCINE ALPHA-AMIDATING MONOOXYGENASE"/>
    <property type="match status" value="1"/>
</dbReference>
<protein>
    <recommendedName>
        <fullName evidence="1">peptidylglycine monooxygenase</fullName>
        <ecNumber evidence="1">1.14.17.3</ecNumber>
    </recommendedName>
</protein>
<accession>A0A1I8JKY8</accession>
<keyword evidence="12" id="KW-1185">Reference proteome</keyword>
<dbReference type="PRINTS" id="PR00790">
    <property type="entry name" value="PAMONOXGNASE"/>
</dbReference>
<evidence type="ECO:0000256" key="2">
    <source>
        <dbReference type="ARBA" id="ARBA00022723"/>
    </source>
</evidence>
<keyword evidence="7 11" id="KW-1015">Disulfide bond</keyword>
<feature type="binding site" evidence="10">
    <location>
        <position position="231"/>
    </location>
    <ligand>
        <name>Cu(2+)</name>
        <dbReference type="ChEBI" id="CHEBI:29036"/>
        <label>1</label>
        <note>catalytic</note>
    </ligand>
</feature>
<dbReference type="OrthoDB" id="10044505at2759"/>
<sequence length="403" mass="44175">MTPLLVNIAAVCSLLAMPLVLTSVASAPAASDSNVMDLLMPGVSPKQEDTYLCTAVKLDKNRYIRAFNPQHQSGHAHHIILTACKEPGSATEKVWNCGEMLTKSEGAAGDKTYKQAPQCASDTRIIYAYAMDAPALQLPDGVTFGVGPGFDLPWLVVQVHYKKASDFVKNPSLKDNSGVKMTYQTTPSPKLGGVHISLTDGVIPAHSVTHMETSCSYDGQTTLHPFAFRTHTHSHGRVVSGYRVRDGHWSLIGSANPQMPQMFYPVNGSGVIRPGDMLAAKCVMENTGDKDVSIGATQKDEMCNFYMMYWIRADDVGKDGSRMCYTSGELWDLAPSSVMAASATVPGTERVFREMNREMDRMDRMMKQMLLNGERAASGIDMPGFEDEANEFYADQPEDFIEF</sequence>
<dbReference type="PROSITE" id="PS00085">
    <property type="entry name" value="CU2_MONOOXYGENASE_2"/>
    <property type="match status" value="1"/>
</dbReference>
<feature type="binding site" evidence="10">
    <location>
        <position position="77"/>
    </location>
    <ligand>
        <name>Cu(2+)</name>
        <dbReference type="ChEBI" id="CHEBI:29036"/>
        <label>1</label>
        <note>catalytic</note>
    </ligand>
</feature>
<dbReference type="GO" id="GO:0006518">
    <property type="term" value="P:peptide metabolic process"/>
    <property type="evidence" value="ECO:0007669"/>
    <property type="project" value="InterPro"/>
</dbReference>
<feature type="disulfide bond" evidence="11">
    <location>
        <begin position="282"/>
        <end position="303"/>
    </location>
</feature>
<feature type="binding site" evidence="10">
    <location>
        <position position="233"/>
    </location>
    <ligand>
        <name>Cu(2+)</name>
        <dbReference type="ChEBI" id="CHEBI:29036"/>
        <label>1</label>
        <note>catalytic</note>
    </ligand>
</feature>
<feature type="binding site" evidence="10">
    <location>
        <position position="160"/>
    </location>
    <ligand>
        <name>Cu(2+)</name>
        <dbReference type="ChEBI" id="CHEBI:29036"/>
        <label>1</label>
        <note>catalytic</note>
    </ligand>
</feature>
<evidence type="ECO:0000256" key="8">
    <source>
        <dbReference type="ARBA" id="ARBA00023180"/>
    </source>
</evidence>
<feature type="disulfide bond" evidence="11">
    <location>
        <begin position="53"/>
        <end position="97"/>
    </location>
</feature>
<dbReference type="GO" id="GO:0016020">
    <property type="term" value="C:membrane"/>
    <property type="evidence" value="ECO:0007669"/>
    <property type="project" value="InterPro"/>
</dbReference>
<dbReference type="Proteomes" id="UP000095280">
    <property type="component" value="Unplaced"/>
</dbReference>
<dbReference type="InterPro" id="IPR000323">
    <property type="entry name" value="Cu2_ascorb_mOase_N"/>
</dbReference>
<feature type="disulfide bond" evidence="11">
    <location>
        <begin position="84"/>
        <end position="119"/>
    </location>
</feature>
<evidence type="ECO:0000256" key="11">
    <source>
        <dbReference type="PIRSR" id="PIRSR600720-3"/>
    </source>
</evidence>
<evidence type="ECO:0000256" key="9">
    <source>
        <dbReference type="ARBA" id="ARBA00048431"/>
    </source>
</evidence>
<evidence type="ECO:0000256" key="6">
    <source>
        <dbReference type="ARBA" id="ARBA00023033"/>
    </source>
</evidence>
<keyword evidence="5 10" id="KW-0186">Copper</keyword>
<dbReference type="InterPro" id="IPR024548">
    <property type="entry name" value="Cu2_monoox_C"/>
</dbReference>
<keyword evidence="2 10" id="KW-0479">Metal-binding</keyword>
<comment type="catalytic activity">
    <reaction evidence="9">
        <text>a [peptide]-C-terminal glycine + 2 L-ascorbate + O2 = a [peptide]-C-terminal (2S)-2-hydroxyglycine + 2 monodehydro-L-ascorbate radical + H2O</text>
        <dbReference type="Rhea" id="RHEA:21452"/>
        <dbReference type="Rhea" id="RHEA-COMP:13486"/>
        <dbReference type="Rhea" id="RHEA-COMP:15321"/>
        <dbReference type="ChEBI" id="CHEBI:15377"/>
        <dbReference type="ChEBI" id="CHEBI:15379"/>
        <dbReference type="ChEBI" id="CHEBI:38290"/>
        <dbReference type="ChEBI" id="CHEBI:59513"/>
        <dbReference type="ChEBI" id="CHEBI:137000"/>
        <dbReference type="ChEBI" id="CHEBI:142768"/>
        <dbReference type="EC" id="1.14.17.3"/>
    </reaction>
</comment>
<name>A0A1I8JKY8_9PLAT</name>
<feature type="binding site" evidence="10">
    <location>
        <position position="78"/>
    </location>
    <ligand>
        <name>Cu(2+)</name>
        <dbReference type="ChEBI" id="CHEBI:29036"/>
        <label>1</label>
        <note>catalytic</note>
    </ligand>
</feature>
<dbReference type="InterPro" id="IPR036939">
    <property type="entry name" value="Cu2_ascorb_mOase_N_sf"/>
</dbReference>
<dbReference type="Pfam" id="PF01082">
    <property type="entry name" value="Cu2_monooxygen"/>
    <property type="match status" value="1"/>
</dbReference>
<organism evidence="12 13">
    <name type="scientific">Macrostomum lignano</name>
    <dbReference type="NCBI Taxonomy" id="282301"/>
    <lineage>
        <taxon>Eukaryota</taxon>
        <taxon>Metazoa</taxon>
        <taxon>Spiralia</taxon>
        <taxon>Lophotrochozoa</taxon>
        <taxon>Platyhelminthes</taxon>
        <taxon>Rhabditophora</taxon>
        <taxon>Macrostomorpha</taxon>
        <taxon>Macrostomida</taxon>
        <taxon>Macrostomidae</taxon>
        <taxon>Macrostomum</taxon>
    </lineage>
</organism>
<keyword evidence="4" id="KW-0560">Oxidoreductase</keyword>
<evidence type="ECO:0000256" key="3">
    <source>
        <dbReference type="ARBA" id="ARBA00022729"/>
    </source>
</evidence>
<dbReference type="SUPFAM" id="SSF49742">
    <property type="entry name" value="PHM/PNGase F"/>
    <property type="match status" value="2"/>
</dbReference>
<evidence type="ECO:0000256" key="7">
    <source>
        <dbReference type="ARBA" id="ARBA00023157"/>
    </source>
</evidence>
<keyword evidence="8" id="KW-0325">Glycoprotein</keyword>
<dbReference type="Gene3D" id="2.60.120.230">
    <property type="match status" value="1"/>
</dbReference>
<comment type="cofactor">
    <cofactor evidence="10">
        <name>Cu(2+)</name>
        <dbReference type="ChEBI" id="CHEBI:29036"/>
    </cofactor>
    <text evidence="10">Binds 2 Cu(2+) ions per subunit.</text>
</comment>
<dbReference type="Pfam" id="PF03712">
    <property type="entry name" value="Cu2_monoox_C"/>
    <property type="match status" value="1"/>
</dbReference>
<dbReference type="PANTHER" id="PTHR10680:SF14">
    <property type="entry name" value="PEPTIDYL-GLYCINE ALPHA-AMIDATING MONOOXYGENASE"/>
    <property type="match status" value="1"/>
</dbReference>
<dbReference type="InterPro" id="IPR014783">
    <property type="entry name" value="Cu2_ascorb_mOase_CS-2"/>
</dbReference>
<evidence type="ECO:0000313" key="13">
    <source>
        <dbReference type="WBParaSite" id="maker-uti_cns_0049234-snap-gene-0.3-mRNA-1"/>
    </source>
</evidence>
<dbReference type="Gene3D" id="2.60.120.310">
    <property type="entry name" value="Copper type II, ascorbate-dependent monooxygenase, N-terminal domain"/>
    <property type="match status" value="1"/>
</dbReference>
<dbReference type="GO" id="GO:0005576">
    <property type="term" value="C:extracellular region"/>
    <property type="evidence" value="ECO:0007669"/>
    <property type="project" value="TreeGrafter"/>
</dbReference>
<evidence type="ECO:0000256" key="1">
    <source>
        <dbReference type="ARBA" id="ARBA00012689"/>
    </source>
</evidence>